<keyword evidence="7" id="KW-1185">Reference proteome</keyword>
<reference evidence="6 7" key="1">
    <citation type="submission" date="2019-12" db="EMBL/GenBank/DDBJ databases">
        <authorList>
            <person name="Floudas D."/>
            <person name="Bentzer J."/>
            <person name="Ahren D."/>
            <person name="Johansson T."/>
            <person name="Persson P."/>
            <person name="Tunlid A."/>
        </authorList>
    </citation>
    <scope>NUCLEOTIDE SEQUENCE [LARGE SCALE GENOMIC DNA]</scope>
    <source>
        <strain evidence="6 7">CBS 102.39</strain>
    </source>
</reference>
<keyword evidence="1" id="KW-0723">Serine/threonine-protein kinase</keyword>
<evidence type="ECO:0000256" key="1">
    <source>
        <dbReference type="ARBA" id="ARBA00022527"/>
    </source>
</evidence>
<organism evidence="6 7">
    <name type="scientific">Agrocybe pediades</name>
    <dbReference type="NCBI Taxonomy" id="84607"/>
    <lineage>
        <taxon>Eukaryota</taxon>
        <taxon>Fungi</taxon>
        <taxon>Dikarya</taxon>
        <taxon>Basidiomycota</taxon>
        <taxon>Agaricomycotina</taxon>
        <taxon>Agaricomycetes</taxon>
        <taxon>Agaricomycetidae</taxon>
        <taxon>Agaricales</taxon>
        <taxon>Agaricineae</taxon>
        <taxon>Strophariaceae</taxon>
        <taxon>Agrocybe</taxon>
    </lineage>
</organism>
<proteinExistence type="predicted"/>
<dbReference type="Gene3D" id="3.20.200.10">
    <property type="entry name" value="MHCK/EF2 kinase"/>
    <property type="match status" value="1"/>
</dbReference>
<protein>
    <recommendedName>
        <fullName evidence="5">Alpha-type protein kinase domain-containing protein</fullName>
    </recommendedName>
</protein>
<sequence length="749" mass="83854">MSQSSQDSSVPEVYPRPPNHELTANCPNCGGFLKQEFLLCKGTTNIMNMGRWYQRCTVCFHAKYHSHARLPEAAIPEYARAKEARKQSAKETGSRIPCGADDCRYTSTNQPKFANANCDRDPPLCSTHCYALGGCQTAHKIRATPSAAKPQAVHVSPAPPSVSQPPSSTQGVRPLYSPQPHTFPPVHSITQPLVVSAAGPSSKQAPALRKFGRALKEGYGYKNRTAQAARVKEQANAISKLLDEHLSKVSIVFWFKDACPESPIRIEVQPNPPGKCVLQDVRYFMRLINQYSISDVAFYNVNCPDPHWVVQDVGFAIDVKPPQQLLVRNVDLREDQCPGLREKMALITEGAEISRQLQPRGHPRKKARTSSPQFIRVFTQGPRAPGSTEPPSTDPDSDFLPIHERHVCDVHDGLLEIIQSKLSVEKAYRTAFPDLSYTSTVPRYLTIFKKAHELSLVPRFVGYGKSERGTWKALKEAIGQAQEIQSNSEVVFLQVITPQLQACKENSAENHEEPATSKFYMVKQPVAIGEHRAIYSLWNFDFTPSNLVIKKLQLPQSWTLEDCPVEYAVTLDVQRILLCERYARQFADKIQAQGIIDACDFQFMKTKLAYAVPDLSDKNKHCYLWAGVAQEEASGVRFSTLKASTGGQRSQHLRDWSTDAADTLDAFAHYVYQASLGTTSIRNFQGFIAQEADTKLLIFDCDIHRDIDRTGCPEERYFIRNEGPHGLDHFMHDHRTCNDICRALGLAAL</sequence>
<dbReference type="SUPFAM" id="SSF56112">
    <property type="entry name" value="Protein kinase-like (PK-like)"/>
    <property type="match status" value="1"/>
</dbReference>
<gene>
    <name evidence="6" type="ORF">D9613_006142</name>
</gene>
<feature type="region of interest" description="Disordered" evidence="4">
    <location>
        <begin position="353"/>
        <end position="372"/>
    </location>
</feature>
<dbReference type="InterPro" id="IPR011009">
    <property type="entry name" value="Kinase-like_dom_sf"/>
</dbReference>
<dbReference type="PROSITE" id="PS51158">
    <property type="entry name" value="ALPHA_KINASE"/>
    <property type="match status" value="1"/>
</dbReference>
<name>A0A8H4QV35_9AGAR</name>
<dbReference type="AlphaFoldDB" id="A0A8H4QV35"/>
<keyword evidence="3" id="KW-0418">Kinase</keyword>
<dbReference type="InterPro" id="IPR004166">
    <property type="entry name" value="a-kinase_dom"/>
</dbReference>
<evidence type="ECO:0000256" key="4">
    <source>
        <dbReference type="SAM" id="MobiDB-lite"/>
    </source>
</evidence>
<dbReference type="GO" id="GO:0004674">
    <property type="term" value="F:protein serine/threonine kinase activity"/>
    <property type="evidence" value="ECO:0007669"/>
    <property type="project" value="UniProtKB-KW"/>
</dbReference>
<evidence type="ECO:0000313" key="7">
    <source>
        <dbReference type="Proteomes" id="UP000521872"/>
    </source>
</evidence>
<dbReference type="EMBL" id="JAACJL010000030">
    <property type="protein sequence ID" value="KAF4617761.1"/>
    <property type="molecule type" value="Genomic_DNA"/>
</dbReference>
<feature type="region of interest" description="Disordered" evidence="4">
    <location>
        <begin position="146"/>
        <end position="175"/>
    </location>
</feature>
<evidence type="ECO:0000256" key="2">
    <source>
        <dbReference type="ARBA" id="ARBA00022679"/>
    </source>
</evidence>
<comment type="caution">
    <text evidence="6">The sequence shown here is derived from an EMBL/GenBank/DDBJ whole genome shotgun (WGS) entry which is preliminary data.</text>
</comment>
<dbReference type="Pfam" id="PF02816">
    <property type="entry name" value="Alpha_kinase"/>
    <property type="match status" value="1"/>
</dbReference>
<feature type="domain" description="Alpha-type protein kinase" evidence="5">
    <location>
        <begin position="502"/>
        <end position="749"/>
    </location>
</feature>
<evidence type="ECO:0000259" key="5">
    <source>
        <dbReference type="PROSITE" id="PS51158"/>
    </source>
</evidence>
<keyword evidence="2" id="KW-0808">Transferase</keyword>
<evidence type="ECO:0000313" key="6">
    <source>
        <dbReference type="EMBL" id="KAF4617761.1"/>
    </source>
</evidence>
<dbReference type="GO" id="GO:0005524">
    <property type="term" value="F:ATP binding"/>
    <property type="evidence" value="ECO:0007669"/>
    <property type="project" value="InterPro"/>
</dbReference>
<accession>A0A8H4QV35</accession>
<dbReference type="Proteomes" id="UP000521872">
    <property type="component" value="Unassembled WGS sequence"/>
</dbReference>
<evidence type="ECO:0000256" key="3">
    <source>
        <dbReference type="ARBA" id="ARBA00022777"/>
    </source>
</evidence>